<dbReference type="PANTHER" id="PTHR35848:SF6">
    <property type="entry name" value="CUPIN TYPE-2 DOMAIN-CONTAINING PROTEIN"/>
    <property type="match status" value="1"/>
</dbReference>
<evidence type="ECO:0000313" key="3">
    <source>
        <dbReference type="EMBL" id="KXJ96481.1"/>
    </source>
</evidence>
<dbReference type="GO" id="GO:0046872">
    <property type="term" value="F:metal ion binding"/>
    <property type="evidence" value="ECO:0007669"/>
    <property type="project" value="UniProtKB-KW"/>
</dbReference>
<gene>
    <name evidence="3" type="ORF">Micbo1qcDRAFT_155043</name>
</gene>
<accession>A0A136JH44</accession>
<sequence>METTAESARMPIIMHKPAVAAVQSTSFEDASFGNVNWQTLLSSPTTKSDSMCVGIAVCPANGSLELHQHAQAEVYYILAGAGEVEIDGQRHRVTE</sequence>
<reference evidence="4" key="1">
    <citation type="submission" date="2016-02" db="EMBL/GenBank/DDBJ databases">
        <title>Draft genome sequence of Microdochium bolleyi, a fungal endophyte of beachgrass.</title>
        <authorList>
            <consortium name="DOE Joint Genome Institute"/>
            <person name="David A.S."/>
            <person name="May G."/>
            <person name="Haridas S."/>
            <person name="Lim J."/>
            <person name="Wang M."/>
            <person name="Labutti K."/>
            <person name="Lipzen A."/>
            <person name="Barry K."/>
            <person name="Grigoriev I.V."/>
        </authorList>
    </citation>
    <scope>NUCLEOTIDE SEQUENCE [LARGE SCALE GENOMIC DNA]</scope>
    <source>
        <strain evidence="4">J235TASD1</strain>
    </source>
</reference>
<dbReference type="AlphaFoldDB" id="A0A136JH44"/>
<dbReference type="Gene3D" id="2.60.120.10">
    <property type="entry name" value="Jelly Rolls"/>
    <property type="match status" value="1"/>
</dbReference>
<evidence type="ECO:0000259" key="2">
    <source>
        <dbReference type="Pfam" id="PF07883"/>
    </source>
</evidence>
<evidence type="ECO:0000313" key="4">
    <source>
        <dbReference type="Proteomes" id="UP000070501"/>
    </source>
</evidence>
<dbReference type="InParanoid" id="A0A136JH44"/>
<dbReference type="PANTHER" id="PTHR35848">
    <property type="entry name" value="OXALATE-BINDING PROTEIN"/>
    <property type="match status" value="1"/>
</dbReference>
<dbReference type="InterPro" id="IPR013096">
    <property type="entry name" value="Cupin_2"/>
</dbReference>
<dbReference type="InterPro" id="IPR051610">
    <property type="entry name" value="GPI/OXD"/>
</dbReference>
<feature type="domain" description="Cupin type-2" evidence="2">
    <location>
        <begin position="59"/>
        <end position="94"/>
    </location>
</feature>
<name>A0A136JH44_9PEZI</name>
<dbReference type="OrthoDB" id="445803at2759"/>
<dbReference type="InterPro" id="IPR011051">
    <property type="entry name" value="RmlC_Cupin_sf"/>
</dbReference>
<dbReference type="Pfam" id="PF07883">
    <property type="entry name" value="Cupin_2"/>
    <property type="match status" value="1"/>
</dbReference>
<organism evidence="3 4">
    <name type="scientific">Microdochium bolleyi</name>
    <dbReference type="NCBI Taxonomy" id="196109"/>
    <lineage>
        <taxon>Eukaryota</taxon>
        <taxon>Fungi</taxon>
        <taxon>Dikarya</taxon>
        <taxon>Ascomycota</taxon>
        <taxon>Pezizomycotina</taxon>
        <taxon>Sordariomycetes</taxon>
        <taxon>Xylariomycetidae</taxon>
        <taxon>Xylariales</taxon>
        <taxon>Microdochiaceae</taxon>
        <taxon>Microdochium</taxon>
    </lineage>
</organism>
<protein>
    <recommendedName>
        <fullName evidence="2">Cupin type-2 domain-containing protein</fullName>
    </recommendedName>
</protein>
<keyword evidence="4" id="KW-1185">Reference proteome</keyword>
<keyword evidence="1" id="KW-0479">Metal-binding</keyword>
<dbReference type="SUPFAM" id="SSF51182">
    <property type="entry name" value="RmlC-like cupins"/>
    <property type="match status" value="1"/>
</dbReference>
<dbReference type="EMBL" id="KQ964245">
    <property type="protein sequence ID" value="KXJ96481.1"/>
    <property type="molecule type" value="Genomic_DNA"/>
</dbReference>
<evidence type="ECO:0000256" key="1">
    <source>
        <dbReference type="ARBA" id="ARBA00022723"/>
    </source>
</evidence>
<dbReference type="Proteomes" id="UP000070501">
    <property type="component" value="Unassembled WGS sequence"/>
</dbReference>
<feature type="non-terminal residue" evidence="3">
    <location>
        <position position="95"/>
    </location>
</feature>
<dbReference type="InterPro" id="IPR014710">
    <property type="entry name" value="RmlC-like_jellyroll"/>
</dbReference>
<proteinExistence type="predicted"/>